<proteinExistence type="predicted"/>
<protein>
    <recommendedName>
        <fullName evidence="3">NlpE-like protein</fullName>
    </recommendedName>
</protein>
<accession>A0ABT3G9L8</accession>
<dbReference type="Proteomes" id="UP001165653">
    <property type="component" value="Unassembled WGS sequence"/>
</dbReference>
<keyword evidence="2" id="KW-1185">Reference proteome</keyword>
<evidence type="ECO:0000313" key="1">
    <source>
        <dbReference type="EMBL" id="MCW1916537.1"/>
    </source>
</evidence>
<gene>
    <name evidence="1" type="ORF">OJ996_23320</name>
</gene>
<dbReference type="PROSITE" id="PS51257">
    <property type="entry name" value="PROKAR_LIPOPROTEIN"/>
    <property type="match status" value="1"/>
</dbReference>
<comment type="caution">
    <text evidence="1">The sequence shown here is derived from an EMBL/GenBank/DDBJ whole genome shotgun (WGS) entry which is preliminary data.</text>
</comment>
<organism evidence="1 2">
    <name type="scientific">Luteolibacter rhizosphaerae</name>
    <dbReference type="NCBI Taxonomy" id="2989719"/>
    <lineage>
        <taxon>Bacteria</taxon>
        <taxon>Pseudomonadati</taxon>
        <taxon>Verrucomicrobiota</taxon>
        <taxon>Verrucomicrobiia</taxon>
        <taxon>Verrucomicrobiales</taxon>
        <taxon>Verrucomicrobiaceae</taxon>
        <taxon>Luteolibacter</taxon>
    </lineage>
</organism>
<dbReference type="EMBL" id="JAPDDR010000016">
    <property type="protein sequence ID" value="MCW1916537.1"/>
    <property type="molecule type" value="Genomic_DNA"/>
</dbReference>
<sequence>MNFLSRIMILSALLSLAGCGDGDKLWEDGNYRVYARPNCREIIMGYHFGDGGVLGLSGPTVTAAGADARHVVFQVNGASHFYIVREEGGEGTTHGPYAVEAFEAIRRELSLPSFEWHLRR</sequence>
<name>A0ABT3G9L8_9BACT</name>
<reference evidence="1" key="1">
    <citation type="submission" date="2022-10" db="EMBL/GenBank/DDBJ databases">
        <title>Luteolibacter sp. GHJ8, whole genome shotgun sequencing project.</title>
        <authorList>
            <person name="Zhao G."/>
            <person name="Shen L."/>
        </authorList>
    </citation>
    <scope>NUCLEOTIDE SEQUENCE</scope>
    <source>
        <strain evidence="1">GHJ8</strain>
    </source>
</reference>
<evidence type="ECO:0008006" key="3">
    <source>
        <dbReference type="Google" id="ProtNLM"/>
    </source>
</evidence>
<evidence type="ECO:0000313" key="2">
    <source>
        <dbReference type="Proteomes" id="UP001165653"/>
    </source>
</evidence>